<reference evidence="4" key="1">
    <citation type="submission" date="2019-03" db="EMBL/GenBank/DDBJ databases">
        <title>Single cell metagenomics reveals metabolic interactions within the superorganism composed of flagellate Streblomastix strix and complex community of Bacteroidetes bacteria on its surface.</title>
        <authorList>
            <person name="Treitli S.C."/>
            <person name="Kolisko M."/>
            <person name="Husnik F."/>
            <person name="Keeling P."/>
            <person name="Hampl V."/>
        </authorList>
    </citation>
    <scope>NUCLEOTIDE SEQUENCE</scope>
    <source>
        <strain evidence="4">STM</strain>
    </source>
</reference>
<dbReference type="InterPro" id="IPR029063">
    <property type="entry name" value="SAM-dependent_MTases_sf"/>
</dbReference>
<evidence type="ECO:0008006" key="5">
    <source>
        <dbReference type="Google" id="ProtNLM"/>
    </source>
</evidence>
<keyword evidence="3" id="KW-0949">S-adenosyl-L-methionine</keyword>
<protein>
    <recommendedName>
        <fullName evidence="5">Site-specific DNA-methyltransferase (adenine-specific)</fullName>
    </recommendedName>
</protein>
<dbReference type="EMBL" id="SNRY01002540">
    <property type="protein sequence ID" value="KAA6324592.1"/>
    <property type="molecule type" value="Genomic_DNA"/>
</dbReference>
<evidence type="ECO:0000256" key="2">
    <source>
        <dbReference type="ARBA" id="ARBA00022679"/>
    </source>
</evidence>
<dbReference type="GO" id="GO:0032259">
    <property type="term" value="P:methylation"/>
    <property type="evidence" value="ECO:0007669"/>
    <property type="project" value="UniProtKB-KW"/>
</dbReference>
<dbReference type="Gene3D" id="3.40.50.150">
    <property type="entry name" value="Vaccinia Virus protein VP39"/>
    <property type="match status" value="2"/>
</dbReference>
<comment type="caution">
    <text evidence="4">The sequence shown here is derived from an EMBL/GenBank/DDBJ whole genome shotgun (WGS) entry which is preliminary data.</text>
</comment>
<dbReference type="SUPFAM" id="SSF53335">
    <property type="entry name" value="S-adenosyl-L-methionine-dependent methyltransferases"/>
    <property type="match status" value="2"/>
</dbReference>
<sequence length="248" mass="28624">MLLPKKSKGNITVFFFYDDDHIELRDEFKRLIKIGTKVVLTNSNTPFVHKLYEGYLSEVFETKRLISSNATNRRGEDLVIYSINGKKKLDSKQELLENFPGTRYMGSKYKMLPFLWDTIKDLEFKSALDAFSGNGCVSYMLKQKGIKVYSNDFMEFSANITKSTVENSAIKIEQEDLDKLLEINTNTRNFISTTFKGLYFSDEDNRFLDCLIANINQIEDQYKKSLAFASIIRACHCCPLKSGRLKIK</sequence>
<dbReference type="InterPro" id="IPR012327">
    <property type="entry name" value="MeTrfase_D12"/>
</dbReference>
<evidence type="ECO:0000313" key="4">
    <source>
        <dbReference type="EMBL" id="KAA6324592.1"/>
    </source>
</evidence>
<keyword evidence="2" id="KW-0808">Transferase</keyword>
<organism evidence="4">
    <name type="scientific">termite gut metagenome</name>
    <dbReference type="NCBI Taxonomy" id="433724"/>
    <lineage>
        <taxon>unclassified sequences</taxon>
        <taxon>metagenomes</taxon>
        <taxon>organismal metagenomes</taxon>
    </lineage>
</organism>
<dbReference type="GO" id="GO:0009007">
    <property type="term" value="F:site-specific DNA-methyltransferase (adenine-specific) activity"/>
    <property type="evidence" value="ECO:0007669"/>
    <property type="project" value="UniProtKB-EC"/>
</dbReference>
<accession>A0A5J4QST5</accession>
<gene>
    <name evidence="4" type="ORF">EZS27_026099</name>
</gene>
<name>A0A5J4QST5_9ZZZZ</name>
<evidence type="ECO:0000256" key="3">
    <source>
        <dbReference type="ARBA" id="ARBA00022691"/>
    </source>
</evidence>
<evidence type="ECO:0000256" key="1">
    <source>
        <dbReference type="ARBA" id="ARBA00022603"/>
    </source>
</evidence>
<proteinExistence type="predicted"/>
<dbReference type="AlphaFoldDB" id="A0A5J4QST5"/>
<dbReference type="Pfam" id="PF02086">
    <property type="entry name" value="MethyltransfD12"/>
    <property type="match status" value="1"/>
</dbReference>
<keyword evidence="1" id="KW-0489">Methyltransferase</keyword>
<dbReference type="GO" id="GO:0009307">
    <property type="term" value="P:DNA restriction-modification system"/>
    <property type="evidence" value="ECO:0007669"/>
    <property type="project" value="InterPro"/>
</dbReference>